<proteinExistence type="predicted"/>
<protein>
    <recommendedName>
        <fullName evidence="4">Cell wall anchor protein</fullName>
    </recommendedName>
</protein>
<feature type="signal peptide" evidence="1">
    <location>
        <begin position="1"/>
        <end position="17"/>
    </location>
</feature>
<evidence type="ECO:0008006" key="4">
    <source>
        <dbReference type="Google" id="ProtNLM"/>
    </source>
</evidence>
<keyword evidence="3" id="KW-1185">Reference proteome</keyword>
<keyword evidence="1" id="KW-0732">Signal</keyword>
<gene>
    <name evidence="2" type="ORF">DSM00_2372</name>
</gene>
<reference evidence="2 3" key="1">
    <citation type="submission" date="2018-07" db="EMBL/GenBank/DDBJ databases">
        <title>Leeuwenhoekiella genomics.</title>
        <authorList>
            <person name="Tahon G."/>
            <person name="Willems A."/>
        </authorList>
    </citation>
    <scope>NUCLEOTIDE SEQUENCE [LARGE SCALE GENOMIC DNA]</scope>
    <source>
        <strain evidence="2 3">LMG 22550</strain>
    </source>
</reference>
<dbReference type="RefSeq" id="WP_128758199.1">
    <property type="nucleotide sequence ID" value="NZ_QOVM01000005.1"/>
</dbReference>
<sequence length="480" mass="51326">MLKNYLFFILFLPSLLAAQIGIGTTSPDPASILDVTSTTQGVLFPRMTTAQMNAISSPTKGLTIFNSVTNSYYYNDGSVWVELEGAVKRDNYKLVKTIADLSDELTLGGGSQYLLKTNFLYEINGNVTVNFPINLNGAYVEGVDTGSDIFVNNTSGSLFTGSGGGSIRNLTINGNKKQIFNLTGGTLVANNVIFSNASSLGRLTGLDLVFFSISQYVNNTTGFAVSNIGSFFMNNTFWTATNQGTFMTLTGTFSNLQMANGRVVADTGETGLNVNANPTVTNSALLSGLSFVGDGRLVNGYTAANTFSGYNFSKQWDVNCEGIPVETDGNASANFYSTSGLTTGFVKKIDNNTAVEVEYDDATNNGFSAQNLFRFTASGGNNRLTYTGRKGRNFQLTASLSVRVNNAAGDYYAFVFAKNGGVITESNAVVYIDSNSQIQNVALSSVVNLDAGNYIEVFVRRLTGSGDDDLIVFSENVSIK</sequence>
<evidence type="ECO:0000313" key="3">
    <source>
        <dbReference type="Proteomes" id="UP000289238"/>
    </source>
</evidence>
<name>A0A4Q0P595_9FLAO</name>
<dbReference type="EMBL" id="QOVM01000005">
    <property type="protein sequence ID" value="RXG21525.1"/>
    <property type="molecule type" value="Genomic_DNA"/>
</dbReference>
<dbReference type="AlphaFoldDB" id="A0A4Q0P595"/>
<evidence type="ECO:0000256" key="1">
    <source>
        <dbReference type="SAM" id="SignalP"/>
    </source>
</evidence>
<comment type="caution">
    <text evidence="2">The sequence shown here is derived from an EMBL/GenBank/DDBJ whole genome shotgun (WGS) entry which is preliminary data.</text>
</comment>
<organism evidence="2 3">
    <name type="scientific">Leeuwenhoekiella aequorea</name>
    <dbReference type="NCBI Taxonomy" id="283736"/>
    <lineage>
        <taxon>Bacteria</taxon>
        <taxon>Pseudomonadati</taxon>
        <taxon>Bacteroidota</taxon>
        <taxon>Flavobacteriia</taxon>
        <taxon>Flavobacteriales</taxon>
        <taxon>Flavobacteriaceae</taxon>
        <taxon>Leeuwenhoekiella</taxon>
    </lineage>
</organism>
<dbReference type="OrthoDB" id="581140at2"/>
<evidence type="ECO:0000313" key="2">
    <source>
        <dbReference type="EMBL" id="RXG21525.1"/>
    </source>
</evidence>
<dbReference type="Proteomes" id="UP000289238">
    <property type="component" value="Unassembled WGS sequence"/>
</dbReference>
<accession>A0A4Q0P595</accession>
<feature type="chain" id="PRO_5020695999" description="Cell wall anchor protein" evidence="1">
    <location>
        <begin position="18"/>
        <end position="480"/>
    </location>
</feature>